<comment type="caution">
    <text evidence="2">The sequence shown here is derived from an EMBL/GenBank/DDBJ whole genome shotgun (WGS) entry which is preliminary data.</text>
</comment>
<accession>A0A7W7KQR2</accession>
<dbReference type="AlphaFoldDB" id="A0A7W7KQR2"/>
<feature type="signal peptide" evidence="1">
    <location>
        <begin position="1"/>
        <end position="19"/>
    </location>
</feature>
<evidence type="ECO:0000313" key="2">
    <source>
        <dbReference type="EMBL" id="MBB4867167.1"/>
    </source>
</evidence>
<organism evidence="2 3">
    <name type="scientific">Pseudomonas nitroreducens</name>
    <dbReference type="NCBI Taxonomy" id="46680"/>
    <lineage>
        <taxon>Bacteria</taxon>
        <taxon>Pseudomonadati</taxon>
        <taxon>Pseudomonadota</taxon>
        <taxon>Gammaproteobacteria</taxon>
        <taxon>Pseudomonadales</taxon>
        <taxon>Pseudomonadaceae</taxon>
        <taxon>Pseudomonas</taxon>
    </lineage>
</organism>
<sequence length="149" mass="15531">MHRNTSWKTLIRFACIAGAAITATGCSEAPAPTYPSGDGAWLLISGERILDTNGSAVIFIREQGKEASLAASYSFVNAGIGGGTFTVATPCGNSQFLYKADGEFGYLGNTGDNLRNQALGKDASGTPNCGLGSLLREGHKWTLVPGWKA</sequence>
<dbReference type="EMBL" id="JACHLI010000036">
    <property type="protein sequence ID" value="MBB4867167.1"/>
    <property type="molecule type" value="Genomic_DNA"/>
</dbReference>
<evidence type="ECO:0008006" key="4">
    <source>
        <dbReference type="Google" id="ProtNLM"/>
    </source>
</evidence>
<dbReference type="RefSeq" id="WP_184596423.1">
    <property type="nucleotide sequence ID" value="NZ_JACHLI010000036.1"/>
</dbReference>
<reference evidence="2 3" key="1">
    <citation type="submission" date="2020-08" db="EMBL/GenBank/DDBJ databases">
        <title>Functional genomics of gut bacteria from endangered species of beetles.</title>
        <authorList>
            <person name="Carlos-Shanley C."/>
        </authorList>
    </citation>
    <scope>NUCLEOTIDE SEQUENCE [LARGE SCALE GENOMIC DNA]</scope>
    <source>
        <strain evidence="2 3">S00179</strain>
    </source>
</reference>
<proteinExistence type="predicted"/>
<evidence type="ECO:0000313" key="3">
    <source>
        <dbReference type="Proteomes" id="UP000566995"/>
    </source>
</evidence>
<name>A0A7W7KQR2_PSENT</name>
<evidence type="ECO:0000256" key="1">
    <source>
        <dbReference type="SAM" id="SignalP"/>
    </source>
</evidence>
<dbReference type="Proteomes" id="UP000566995">
    <property type="component" value="Unassembled WGS sequence"/>
</dbReference>
<protein>
    <recommendedName>
        <fullName evidence="4">Lipoprotein</fullName>
    </recommendedName>
</protein>
<feature type="chain" id="PRO_5031339139" description="Lipoprotein" evidence="1">
    <location>
        <begin position="20"/>
        <end position="149"/>
    </location>
</feature>
<keyword evidence="1" id="KW-0732">Signal</keyword>
<dbReference type="PROSITE" id="PS51257">
    <property type="entry name" value="PROKAR_LIPOPROTEIN"/>
    <property type="match status" value="1"/>
</dbReference>
<gene>
    <name evidence="2" type="ORF">HNP46_006078</name>
</gene>